<organism evidence="1 2">
    <name type="scientific">Brassica cretica</name>
    <name type="common">Mustard</name>
    <dbReference type="NCBI Taxonomy" id="69181"/>
    <lineage>
        <taxon>Eukaryota</taxon>
        <taxon>Viridiplantae</taxon>
        <taxon>Streptophyta</taxon>
        <taxon>Embryophyta</taxon>
        <taxon>Tracheophyta</taxon>
        <taxon>Spermatophyta</taxon>
        <taxon>Magnoliopsida</taxon>
        <taxon>eudicotyledons</taxon>
        <taxon>Gunneridae</taxon>
        <taxon>Pentapetalae</taxon>
        <taxon>rosids</taxon>
        <taxon>malvids</taxon>
        <taxon>Brassicales</taxon>
        <taxon>Brassicaceae</taxon>
        <taxon>Brassiceae</taxon>
        <taxon>Brassica</taxon>
    </lineage>
</organism>
<proteinExistence type="predicted"/>
<dbReference type="AlphaFoldDB" id="A0A8S9SSB8"/>
<accession>A0A8S9SSB8</accession>
<reference evidence="1" key="1">
    <citation type="submission" date="2019-12" db="EMBL/GenBank/DDBJ databases">
        <title>Genome sequencing and annotation of Brassica cretica.</title>
        <authorList>
            <person name="Studholme D.J."/>
            <person name="Sarris P."/>
        </authorList>
    </citation>
    <scope>NUCLEOTIDE SEQUENCE</scope>
    <source>
        <strain evidence="1">PFS-109/04</strain>
        <tissue evidence="1">Leaf</tissue>
    </source>
</reference>
<protein>
    <submittedName>
        <fullName evidence="1">Uncharacterized protein</fullName>
    </submittedName>
</protein>
<gene>
    <name evidence="1" type="ORF">F2Q69_00035439</name>
</gene>
<dbReference type="Proteomes" id="UP000712600">
    <property type="component" value="Unassembled WGS sequence"/>
</dbReference>
<name>A0A8S9SSB8_BRACR</name>
<comment type="caution">
    <text evidence="1">The sequence shown here is derived from an EMBL/GenBank/DDBJ whole genome shotgun (WGS) entry which is preliminary data.</text>
</comment>
<dbReference type="EMBL" id="QGKX02000004">
    <property type="protein sequence ID" value="KAF3602975.1"/>
    <property type="molecule type" value="Genomic_DNA"/>
</dbReference>
<sequence>MPSHLLPRLRPARRRHRPLHTRARTCSLLCLHQIFLSSIFFRHLAVAASSSPPSFAEVESTCPSLPPPLSSSTRKSFHTRAFLPLLTNDSGASHTRAPRWCHRC</sequence>
<evidence type="ECO:0000313" key="1">
    <source>
        <dbReference type="EMBL" id="KAF3602975.1"/>
    </source>
</evidence>
<evidence type="ECO:0000313" key="2">
    <source>
        <dbReference type="Proteomes" id="UP000712600"/>
    </source>
</evidence>